<protein>
    <submittedName>
        <fullName evidence="5">DNA polymerase epsilon subunit C</fullName>
    </submittedName>
</protein>
<dbReference type="STRING" id="1340429.A0A2G4T5J6"/>
<keyword evidence="6" id="KW-1185">Reference proteome</keyword>
<dbReference type="GO" id="GO:0016251">
    <property type="term" value="F:RNA polymerase II general transcription initiation factor activity"/>
    <property type="evidence" value="ECO:0007669"/>
    <property type="project" value="TreeGrafter"/>
</dbReference>
<gene>
    <name evidence="5" type="ORF">RHIMIDRAFT_246849</name>
</gene>
<dbReference type="InterPro" id="IPR003958">
    <property type="entry name" value="CBFA_NFYB_domain"/>
</dbReference>
<dbReference type="GO" id="GO:0001046">
    <property type="term" value="F:core promoter sequence-specific DNA binding"/>
    <property type="evidence" value="ECO:0007669"/>
    <property type="project" value="TreeGrafter"/>
</dbReference>
<dbReference type="Proteomes" id="UP000242254">
    <property type="component" value="Unassembled WGS sequence"/>
</dbReference>
<dbReference type="Gene3D" id="1.10.20.10">
    <property type="entry name" value="Histone, subunit A"/>
    <property type="match status" value="1"/>
</dbReference>
<dbReference type="PANTHER" id="PTHR10252:SF5">
    <property type="entry name" value="DR1-ASSOCIATED COREPRESSOR"/>
    <property type="match status" value="1"/>
</dbReference>
<dbReference type="SUPFAM" id="SSF47113">
    <property type="entry name" value="Histone-fold"/>
    <property type="match status" value="1"/>
</dbReference>
<evidence type="ECO:0000256" key="3">
    <source>
        <dbReference type="SAM" id="MobiDB-lite"/>
    </source>
</evidence>
<evidence type="ECO:0000256" key="1">
    <source>
        <dbReference type="ARBA" id="ARBA00004123"/>
    </source>
</evidence>
<dbReference type="EMBL" id="KZ303843">
    <property type="protein sequence ID" value="PHZ16290.1"/>
    <property type="molecule type" value="Genomic_DNA"/>
</dbReference>
<dbReference type="InterPro" id="IPR050568">
    <property type="entry name" value="Transcr_DNA_Rep_Reg"/>
</dbReference>
<evidence type="ECO:0000313" key="5">
    <source>
        <dbReference type="EMBL" id="PHZ16290.1"/>
    </source>
</evidence>
<evidence type="ECO:0000313" key="6">
    <source>
        <dbReference type="Proteomes" id="UP000242254"/>
    </source>
</evidence>
<sequence length="116" mass="13168">MKKKYKTKFPVARIKKIMQLDEDVGKVAQATPILISKALELFMQSLIDQACQESRSRQAKRLTVAHLKKAIENVEQFDFLKDIVANIPDPLEPSEENGGQKTRSSRKSAARNVKEE</sequence>
<dbReference type="AlphaFoldDB" id="A0A2G4T5J6"/>
<dbReference type="RefSeq" id="XP_023469998.1">
    <property type="nucleotide sequence ID" value="XM_023610350.1"/>
</dbReference>
<dbReference type="Pfam" id="PF00808">
    <property type="entry name" value="CBFD_NFYB_HMF"/>
    <property type="match status" value="1"/>
</dbReference>
<dbReference type="PANTHER" id="PTHR10252">
    <property type="entry name" value="HISTONE-LIKE TRANSCRIPTION FACTOR CCAAT-RELATED"/>
    <property type="match status" value="1"/>
</dbReference>
<organism evidence="5 6">
    <name type="scientific">Rhizopus microsporus ATCC 52813</name>
    <dbReference type="NCBI Taxonomy" id="1340429"/>
    <lineage>
        <taxon>Eukaryota</taxon>
        <taxon>Fungi</taxon>
        <taxon>Fungi incertae sedis</taxon>
        <taxon>Mucoromycota</taxon>
        <taxon>Mucoromycotina</taxon>
        <taxon>Mucoromycetes</taxon>
        <taxon>Mucorales</taxon>
        <taxon>Mucorineae</taxon>
        <taxon>Rhizopodaceae</taxon>
        <taxon>Rhizopus</taxon>
    </lineage>
</organism>
<accession>A0A2G4T5J6</accession>
<dbReference type="GO" id="GO:0046982">
    <property type="term" value="F:protein heterodimerization activity"/>
    <property type="evidence" value="ECO:0007669"/>
    <property type="project" value="InterPro"/>
</dbReference>
<keyword evidence="2" id="KW-0539">Nucleus</keyword>
<dbReference type="GO" id="GO:0017054">
    <property type="term" value="C:negative cofactor 2 complex"/>
    <property type="evidence" value="ECO:0007669"/>
    <property type="project" value="TreeGrafter"/>
</dbReference>
<dbReference type="GeneID" id="35441340"/>
<dbReference type="CDD" id="cd22906">
    <property type="entry name" value="HFD_DRAP1"/>
    <property type="match status" value="1"/>
</dbReference>
<proteinExistence type="predicted"/>
<evidence type="ECO:0000259" key="4">
    <source>
        <dbReference type="Pfam" id="PF00808"/>
    </source>
</evidence>
<evidence type="ECO:0000256" key="2">
    <source>
        <dbReference type="ARBA" id="ARBA00023242"/>
    </source>
</evidence>
<feature type="domain" description="Transcription factor CBF/NF-Y/archaeal histone" evidence="4">
    <location>
        <begin position="8"/>
        <end position="71"/>
    </location>
</feature>
<dbReference type="InterPro" id="IPR009072">
    <property type="entry name" value="Histone-fold"/>
</dbReference>
<comment type="subcellular location">
    <subcellularLocation>
        <location evidence="1">Nucleus</location>
    </subcellularLocation>
</comment>
<reference evidence="5 6" key="1">
    <citation type="journal article" date="2016" name="Proc. Natl. Acad. Sci. U.S.A.">
        <title>Lipid metabolic changes in an early divergent fungus govern the establishment of a mutualistic symbiosis with endobacteria.</title>
        <authorList>
            <person name="Lastovetsky O.A."/>
            <person name="Gaspar M.L."/>
            <person name="Mondo S.J."/>
            <person name="LaButti K.M."/>
            <person name="Sandor L."/>
            <person name="Grigoriev I.V."/>
            <person name="Henry S.A."/>
            <person name="Pawlowska T.E."/>
        </authorList>
    </citation>
    <scope>NUCLEOTIDE SEQUENCE [LARGE SCALE GENOMIC DNA]</scope>
    <source>
        <strain evidence="5 6">ATCC 52813</strain>
    </source>
</reference>
<name>A0A2G4T5J6_RHIZD</name>
<feature type="region of interest" description="Disordered" evidence="3">
    <location>
        <begin position="89"/>
        <end position="116"/>
    </location>
</feature>